<dbReference type="GO" id="GO:0000177">
    <property type="term" value="C:cytoplasmic exosome (RNase complex)"/>
    <property type="evidence" value="ECO:0007669"/>
    <property type="project" value="TreeGrafter"/>
</dbReference>
<evidence type="ECO:0000313" key="6">
    <source>
        <dbReference type="Proteomes" id="UP000030690"/>
    </source>
</evidence>
<dbReference type="Proteomes" id="UP000030690">
    <property type="component" value="Unassembled WGS sequence"/>
</dbReference>
<dbReference type="InterPro" id="IPR050080">
    <property type="entry name" value="RNase_PH"/>
</dbReference>
<evidence type="ECO:0000256" key="3">
    <source>
        <dbReference type="ARBA" id="ARBA00022835"/>
    </source>
</evidence>
<evidence type="ECO:0000256" key="2">
    <source>
        <dbReference type="ARBA" id="ARBA00022552"/>
    </source>
</evidence>
<reference evidence="5 6" key="1">
    <citation type="submission" date="2013-02" db="EMBL/GenBank/DDBJ databases">
        <title>The Genome Annotation of Plasmodium falciparum Vietnam Oak-Knoll (FVO).</title>
        <authorList>
            <consortium name="The Broad Institute Genome Sequencing Platform"/>
            <consortium name="The Broad Institute Genome Sequencing Center for Infectious Disease"/>
            <person name="Neafsey D."/>
            <person name="Hoffman S."/>
            <person name="Volkman S."/>
            <person name="Rosenthal P."/>
            <person name="Walker B."/>
            <person name="Young S.K."/>
            <person name="Zeng Q."/>
            <person name="Gargeya S."/>
            <person name="Fitzgerald M."/>
            <person name="Haas B."/>
            <person name="Abouelleil A."/>
            <person name="Allen A.W."/>
            <person name="Alvarado L."/>
            <person name="Arachchi H.M."/>
            <person name="Berlin A.M."/>
            <person name="Chapman S.B."/>
            <person name="Gainer-Dewar J."/>
            <person name="Goldberg J."/>
            <person name="Griggs A."/>
            <person name="Gujja S."/>
            <person name="Hansen M."/>
            <person name="Howarth C."/>
            <person name="Imamovic A."/>
            <person name="Ireland A."/>
            <person name="Larimer J."/>
            <person name="McCowan C."/>
            <person name="Murphy C."/>
            <person name="Pearson M."/>
            <person name="Poon T.W."/>
            <person name="Priest M."/>
            <person name="Roberts A."/>
            <person name="Saif S."/>
            <person name="Shea T."/>
            <person name="Sisk P."/>
            <person name="Sykes S."/>
            <person name="Wortman J."/>
            <person name="Nusbaum C."/>
            <person name="Birren B."/>
        </authorList>
    </citation>
    <scope>NUCLEOTIDE SEQUENCE [LARGE SCALE GENOMIC DNA]</scope>
    <source>
        <strain evidence="6">Vietnam Oak-Knoll (FVO)</strain>
    </source>
</reference>
<dbReference type="GO" id="GO:0071028">
    <property type="term" value="P:nuclear mRNA surveillance"/>
    <property type="evidence" value="ECO:0007669"/>
    <property type="project" value="TreeGrafter"/>
</dbReference>
<dbReference type="EMBL" id="KI925021">
    <property type="protein sequence ID" value="ETW20421.1"/>
    <property type="molecule type" value="Genomic_DNA"/>
</dbReference>
<dbReference type="InterPro" id="IPR027408">
    <property type="entry name" value="PNPase/RNase_PH_dom_sf"/>
</dbReference>
<dbReference type="PANTHER" id="PTHR11953">
    <property type="entry name" value="EXOSOME COMPLEX COMPONENT"/>
    <property type="match status" value="1"/>
</dbReference>
<protein>
    <submittedName>
        <fullName evidence="5">Uncharacterized protein</fullName>
    </submittedName>
</protein>
<accession>A0A024VC76</accession>
<keyword evidence="2" id="KW-0698">rRNA processing</keyword>
<dbReference type="GO" id="GO:0034475">
    <property type="term" value="P:U4 snRNA 3'-end processing"/>
    <property type="evidence" value="ECO:0007669"/>
    <property type="project" value="TreeGrafter"/>
</dbReference>
<dbReference type="GO" id="GO:0003723">
    <property type="term" value="F:RNA binding"/>
    <property type="evidence" value="ECO:0007669"/>
    <property type="project" value="TreeGrafter"/>
</dbReference>
<keyword evidence="4" id="KW-0539">Nucleus</keyword>
<evidence type="ECO:0000256" key="4">
    <source>
        <dbReference type="ARBA" id="ARBA00023242"/>
    </source>
</evidence>
<dbReference type="Gene3D" id="3.30.230.70">
    <property type="entry name" value="GHMP Kinase, N-terminal domain"/>
    <property type="match status" value="1"/>
</dbReference>
<proteinExistence type="predicted"/>
<comment type="subcellular location">
    <subcellularLocation>
        <location evidence="1">Nucleus</location>
    </subcellularLocation>
</comment>
<dbReference type="GO" id="GO:0000176">
    <property type="term" value="C:nuclear exosome (RNase complex)"/>
    <property type="evidence" value="ECO:0007669"/>
    <property type="project" value="TreeGrafter"/>
</dbReference>
<evidence type="ECO:0000313" key="5">
    <source>
        <dbReference type="EMBL" id="ETW20421.1"/>
    </source>
</evidence>
<sequence>MKIESRLDFRNFDGILPIHIDIDKINEEKKTCKYISGNVNPDLYNKNTNNKLTKVIGGNYIYDVIKENKNENKILLGNGSSSIVITTLIGPNSNNSIYNKNYEDSLFHIKIKNIQGYRTEREKIFEQVITKLFEKILDQNLYKFQQFSVRVQILYECSFILSSIINSIILNFIYNNISLNYVINSINIGIVDKEKYEQFIKQKNTSSNYTFLENSLKYHINENTDPYEINKDQNLFYTTYNSTYIPKILLDPLDEEIQTYCSSAFCFVIAPDYHKVLSNYLIKNNLGISSDIYNLCKNYACQVSQYIYQQFKKDYKSHLNKIDTYMNNNYFF</sequence>
<reference evidence="5 6" key="2">
    <citation type="submission" date="2013-02" db="EMBL/GenBank/DDBJ databases">
        <title>The Genome Sequence of Plasmodium falciparum Vietnam Oak-Knoll (FVO).</title>
        <authorList>
            <consortium name="The Broad Institute Genome Sequencing Platform"/>
            <consortium name="The Broad Institute Genome Sequencing Center for Infectious Disease"/>
            <person name="Neafsey D."/>
            <person name="Cheeseman I."/>
            <person name="Volkman S."/>
            <person name="Adams J."/>
            <person name="Walker B."/>
            <person name="Young S.K."/>
            <person name="Zeng Q."/>
            <person name="Gargeya S."/>
            <person name="Fitzgerald M."/>
            <person name="Haas B."/>
            <person name="Abouelleil A."/>
            <person name="Alvarado L."/>
            <person name="Arachchi H.M."/>
            <person name="Berlin A.M."/>
            <person name="Chapman S.B."/>
            <person name="Dewar J."/>
            <person name="Goldberg J."/>
            <person name="Griggs A."/>
            <person name="Gujja S."/>
            <person name="Hansen M."/>
            <person name="Howarth C."/>
            <person name="Imamovic A."/>
            <person name="Larimer J."/>
            <person name="McCowan C."/>
            <person name="Murphy C."/>
            <person name="Neiman D."/>
            <person name="Pearson M."/>
            <person name="Priest M."/>
            <person name="Roberts A."/>
            <person name="Saif S."/>
            <person name="Shea T."/>
            <person name="Sisk P."/>
            <person name="Sykes S."/>
            <person name="Wortman J."/>
            <person name="Nusbaum C."/>
            <person name="Birren B."/>
        </authorList>
    </citation>
    <scope>NUCLEOTIDE SEQUENCE [LARGE SCALE GENOMIC DNA]</scope>
    <source>
        <strain evidence="6">Vietnam Oak-Knoll (FVO)</strain>
    </source>
</reference>
<dbReference type="AlphaFoldDB" id="A0A024VC76"/>
<dbReference type="GO" id="GO:0005730">
    <property type="term" value="C:nucleolus"/>
    <property type="evidence" value="ECO:0007669"/>
    <property type="project" value="TreeGrafter"/>
</dbReference>
<organism evidence="5 6">
    <name type="scientific">Plasmodium falciparum Vietnam Oak-Knoll</name>
    <name type="common">FVO</name>
    <dbReference type="NCBI Taxonomy" id="1036723"/>
    <lineage>
        <taxon>Eukaryota</taxon>
        <taxon>Sar</taxon>
        <taxon>Alveolata</taxon>
        <taxon>Apicomplexa</taxon>
        <taxon>Aconoidasida</taxon>
        <taxon>Haemosporida</taxon>
        <taxon>Plasmodiidae</taxon>
        <taxon>Plasmodium</taxon>
        <taxon>Plasmodium (Laverania)</taxon>
    </lineage>
</organism>
<dbReference type="GO" id="GO:0016075">
    <property type="term" value="P:rRNA catabolic process"/>
    <property type="evidence" value="ECO:0007669"/>
    <property type="project" value="TreeGrafter"/>
</dbReference>
<evidence type="ECO:0000256" key="1">
    <source>
        <dbReference type="ARBA" id="ARBA00004123"/>
    </source>
</evidence>
<keyword evidence="3" id="KW-0271">Exosome</keyword>
<dbReference type="GO" id="GO:0071051">
    <property type="term" value="P:poly(A)-dependent snoRNA 3'-end processing"/>
    <property type="evidence" value="ECO:0007669"/>
    <property type="project" value="TreeGrafter"/>
</dbReference>
<name>A0A024VC76_PLAFA</name>
<dbReference type="PANTHER" id="PTHR11953:SF1">
    <property type="entry name" value="EXOSOME COMPLEX COMPONENT RRP46"/>
    <property type="match status" value="1"/>
</dbReference>
<dbReference type="OrthoDB" id="369853at2759"/>
<dbReference type="SMR" id="A0A024VC76"/>
<gene>
    <name evidence="5" type="ORF">PFFVO_00735</name>
</gene>
<dbReference type="GO" id="GO:0006364">
    <property type="term" value="P:rRNA processing"/>
    <property type="evidence" value="ECO:0007669"/>
    <property type="project" value="UniProtKB-KW"/>
</dbReference>